<dbReference type="OrthoDB" id="47172at2759"/>
<dbReference type="PANTHER" id="PTHR12461:SF94">
    <property type="entry name" value="JMJC DOMAIN-CONTAINING PROTEIN"/>
    <property type="match status" value="1"/>
</dbReference>
<dbReference type="InterPro" id="IPR003347">
    <property type="entry name" value="JmjC_dom"/>
</dbReference>
<keyword evidence="3" id="KW-1185">Reference proteome</keyword>
<dbReference type="PROSITE" id="PS51184">
    <property type="entry name" value="JMJC"/>
    <property type="match status" value="1"/>
</dbReference>
<protein>
    <recommendedName>
        <fullName evidence="1">JmjC domain-containing protein</fullName>
    </recommendedName>
</protein>
<organism evidence="2 3">
    <name type="scientific">Cyclocybe aegerita</name>
    <name type="common">Black poplar mushroom</name>
    <name type="synonym">Agrocybe aegerita</name>
    <dbReference type="NCBI Taxonomy" id="1973307"/>
    <lineage>
        <taxon>Eukaryota</taxon>
        <taxon>Fungi</taxon>
        <taxon>Dikarya</taxon>
        <taxon>Basidiomycota</taxon>
        <taxon>Agaricomycotina</taxon>
        <taxon>Agaricomycetes</taxon>
        <taxon>Agaricomycetidae</taxon>
        <taxon>Agaricales</taxon>
        <taxon>Agaricineae</taxon>
        <taxon>Bolbitiaceae</taxon>
        <taxon>Cyclocybe</taxon>
    </lineage>
</organism>
<evidence type="ECO:0000313" key="3">
    <source>
        <dbReference type="Proteomes" id="UP000467700"/>
    </source>
</evidence>
<dbReference type="AlphaFoldDB" id="A0A8S0WQ01"/>
<dbReference type="PANTHER" id="PTHR12461">
    <property type="entry name" value="HYPOXIA-INDUCIBLE FACTOR 1 ALPHA INHIBITOR-RELATED"/>
    <property type="match status" value="1"/>
</dbReference>
<evidence type="ECO:0000313" key="2">
    <source>
        <dbReference type="EMBL" id="CAA7267887.1"/>
    </source>
</evidence>
<dbReference type="SMART" id="SM00558">
    <property type="entry name" value="JmjC"/>
    <property type="match status" value="1"/>
</dbReference>
<comment type="caution">
    <text evidence="2">The sequence shown here is derived from an EMBL/GenBank/DDBJ whole genome shotgun (WGS) entry which is preliminary data.</text>
</comment>
<dbReference type="InterPro" id="IPR041667">
    <property type="entry name" value="Cupin_8"/>
</dbReference>
<gene>
    <name evidence="2" type="ORF">AAE3_LOCUS10154</name>
</gene>
<proteinExistence type="predicted"/>
<accession>A0A8S0WQ01</accession>
<dbReference type="Gene3D" id="2.60.120.650">
    <property type="entry name" value="Cupin"/>
    <property type="match status" value="1"/>
</dbReference>
<sequence>MCCDFAADFPTPFSFVSTNHLPDTSSMEWERDVACGIARESVPDDTFQGCRPLVRIHDAARDISTCQREEMWPTWLLDEIETSHDRMRTADPRELNIFRKVYTDACIVRALALSLNKCYVEAVSSLDHAIVIAGPFGAGRLELIVNLIQRIQVHIPRPFHKIDNAFVAPSHFSATSSLKCTIPCLPSPPSFIAFQSPYSRSPFVLRNYAAEWPALQEHPWKSIAYLRSVAGPGRVVPVEVGSDYRSDDWEQKLMPWDDFLSYLDSERQPTTEGASDILYLAQHNLMRQFPLLREDIVVPDYVYASSATPAGYPGYSPPSNEEQLLLNTWLGPSGTVSPAHIDPYYNIYVQVSGRKSVWLAPPTVSSYMYSFSAVSYSEPDHPVAGHFPSSTMANTSRIDVFSEDQNGFPDFEKNVVPVSMTATLDPGDMLFFPPGWWHAMRSETTSFSLSMWF</sequence>
<feature type="domain" description="JmjC" evidence="1">
    <location>
        <begin position="243"/>
        <end position="453"/>
    </location>
</feature>
<reference evidence="2 3" key="1">
    <citation type="submission" date="2020-01" db="EMBL/GenBank/DDBJ databases">
        <authorList>
            <person name="Gupta K D."/>
        </authorList>
    </citation>
    <scope>NUCLEOTIDE SEQUENCE [LARGE SCALE GENOMIC DNA]</scope>
</reference>
<evidence type="ECO:0000259" key="1">
    <source>
        <dbReference type="PROSITE" id="PS51184"/>
    </source>
</evidence>
<dbReference type="Proteomes" id="UP000467700">
    <property type="component" value="Unassembled WGS sequence"/>
</dbReference>
<dbReference type="SUPFAM" id="SSF51197">
    <property type="entry name" value="Clavaminate synthase-like"/>
    <property type="match status" value="1"/>
</dbReference>
<dbReference type="Pfam" id="PF13621">
    <property type="entry name" value="Cupin_8"/>
    <property type="match status" value="1"/>
</dbReference>
<dbReference type="EMBL" id="CACVBS010000064">
    <property type="protein sequence ID" value="CAA7267887.1"/>
    <property type="molecule type" value="Genomic_DNA"/>
</dbReference>
<name>A0A8S0WQ01_CYCAE</name>